<dbReference type="Proteomes" id="UP000471633">
    <property type="component" value="Unassembled WGS sequence"/>
</dbReference>
<dbReference type="EMBL" id="AMPZ03000002">
    <property type="protein sequence ID" value="KAH9591190.1"/>
    <property type="molecule type" value="Genomic_DNA"/>
</dbReference>
<evidence type="ECO:0000313" key="2">
    <source>
        <dbReference type="EMBL" id="KAH9591190.1"/>
    </source>
</evidence>
<reference evidence="2" key="2">
    <citation type="journal article" date="2019" name="Gigascience">
        <title>High-quality Schistosoma haematobium genome achieved by single-molecule and long-range sequencing.</title>
        <authorList>
            <person name="Stroehlein A.J."/>
            <person name="Korhonen P.K."/>
            <person name="Chong T.M."/>
            <person name="Lim Y.L."/>
            <person name="Chan K.G."/>
            <person name="Webster B."/>
            <person name="Rollinson D."/>
            <person name="Brindley P.J."/>
            <person name="Gasser R.B."/>
            <person name="Young N.D."/>
        </authorList>
    </citation>
    <scope>NUCLEOTIDE SEQUENCE</scope>
</reference>
<dbReference type="PANTHER" id="PTHR22684">
    <property type="entry name" value="NULP1-RELATED"/>
    <property type="match status" value="1"/>
</dbReference>
<sequence length="635" mass="71733">MDFFCYLIVMSSRVLRKLKKDSENSLDDNNNFSDNDDPITGGSVFSEFSNCFPSQLITIPSSDDNPQDHCESFKSKKRRKKKNKQKDKTGITYQLGNIKLPNDPGIADQNKQVIDLLKVNIKMLDHVGELSRLFGSEVIGGSETYLRRKRSRVKRGMLVSIKSTWPPTVRIGLSMEPLGCGSYTFVHSKEYQNIQRSFYNALESMNPNNLSSILYENPYHIDSLLQLSEIMMHQEDTTVGTDLLERALHAFQSAFHPSFNPFNGSCRLDFKRQVNRGLFVALFRYILKISERGCHRSALEYCKLLLSLDYEDDPLTVLLMIDRYAIYSRQYSFLIDLYDSLNGSRNLYLLPNFGLSIPLARKLIGEDPEKCDKNKMSVDESLQDALVMFPGFVSRLLKHTSIGGITNLEKSILFGREVLLSESDSLGCLLSLYVARMHPLWSSPNVLPWLEKNIATVLNLVEPKQLHLSESNTIDPRLSEYSKRRKTLYPVFPPKILRHLILSEVSEAPPILPRNLTSSPIYTFDPLPPRSSINIYDPEEERRRVRETMAGSGFLNGLLSSFLPSSSINAELALRGPSGTPTVNETASGSIGGIVRSAAETFSATLRQVLDMIDIRTVGLEYEDNNHNNSSDEAP</sequence>
<evidence type="ECO:0000313" key="3">
    <source>
        <dbReference type="Proteomes" id="UP000471633"/>
    </source>
</evidence>
<reference evidence="2" key="4">
    <citation type="journal article" date="2022" name="PLoS Pathog.">
        <title>Chromosome-level genome of Schistosoma haematobium underpins genome-wide explorations of molecular variation.</title>
        <authorList>
            <person name="Stroehlein A.J."/>
            <person name="Korhonen P.K."/>
            <person name="Lee V.V."/>
            <person name="Ralph S.A."/>
            <person name="Mentink-Kane M."/>
            <person name="You H."/>
            <person name="McManus D.P."/>
            <person name="Tchuente L.T."/>
            <person name="Stothard J.R."/>
            <person name="Kaur P."/>
            <person name="Dudchenko O."/>
            <person name="Aiden E.L."/>
            <person name="Yang B."/>
            <person name="Yang H."/>
            <person name="Emery A.M."/>
            <person name="Webster B.L."/>
            <person name="Brindley P.J."/>
            <person name="Rollinson D."/>
            <person name="Chang B.C.H."/>
            <person name="Gasser R.B."/>
            <person name="Young N.D."/>
        </authorList>
    </citation>
    <scope>NUCLEOTIDE SEQUENCE</scope>
</reference>
<protein>
    <submittedName>
        <fullName evidence="2">Transcription factor 25, variant 2</fullName>
    </submittedName>
</protein>
<name>A0A6A5DRU6_SCHHA</name>
<keyword evidence="3" id="KW-1185">Reference proteome</keyword>
<comment type="caution">
    <text evidence="2">The sequence shown here is derived from an EMBL/GenBank/DDBJ whole genome shotgun (WGS) entry which is preliminary data.</text>
</comment>
<dbReference type="PANTHER" id="PTHR22684:SF0">
    <property type="entry name" value="RIBOSOME QUALITY CONTROL COMPLEX SUBUNIT TCF25"/>
    <property type="match status" value="1"/>
</dbReference>
<dbReference type="Pfam" id="PF04910">
    <property type="entry name" value="Tcf25"/>
    <property type="match status" value="1"/>
</dbReference>
<evidence type="ECO:0000256" key="1">
    <source>
        <dbReference type="SAM" id="MobiDB-lite"/>
    </source>
</evidence>
<feature type="compositionally biased region" description="Basic residues" evidence="1">
    <location>
        <begin position="75"/>
        <end position="85"/>
    </location>
</feature>
<reference evidence="2" key="1">
    <citation type="journal article" date="2012" name="Nat. Genet.">
        <title>Whole-genome sequence of Schistosoma haematobium.</title>
        <authorList>
            <person name="Young N.D."/>
            <person name="Jex A.R."/>
            <person name="Li B."/>
            <person name="Liu S."/>
            <person name="Yang L."/>
            <person name="Xiong Z."/>
            <person name="Li Y."/>
            <person name="Cantacessi C."/>
            <person name="Hall R.S."/>
            <person name="Xu X."/>
            <person name="Chen F."/>
            <person name="Wu X."/>
            <person name="Zerlotini A."/>
            <person name="Oliveira G."/>
            <person name="Hofmann A."/>
            <person name="Zhang G."/>
            <person name="Fang X."/>
            <person name="Kang Y."/>
            <person name="Campbell B.E."/>
            <person name="Loukas A."/>
            <person name="Ranganathan S."/>
            <person name="Rollinson D."/>
            <person name="Rinaldi G."/>
            <person name="Brindley P.J."/>
            <person name="Yang H."/>
            <person name="Wang J."/>
            <person name="Wang J."/>
            <person name="Gasser R.B."/>
        </authorList>
    </citation>
    <scope>NUCLEOTIDE SEQUENCE</scope>
</reference>
<organism evidence="2 3">
    <name type="scientific">Schistosoma haematobium</name>
    <name type="common">Blood fluke</name>
    <dbReference type="NCBI Taxonomy" id="6185"/>
    <lineage>
        <taxon>Eukaryota</taxon>
        <taxon>Metazoa</taxon>
        <taxon>Spiralia</taxon>
        <taxon>Lophotrochozoa</taxon>
        <taxon>Platyhelminthes</taxon>
        <taxon>Trematoda</taxon>
        <taxon>Digenea</taxon>
        <taxon>Strigeidida</taxon>
        <taxon>Schistosomatoidea</taxon>
        <taxon>Schistosomatidae</taxon>
        <taxon>Schistosoma</taxon>
    </lineage>
</organism>
<dbReference type="CTD" id="24591490"/>
<dbReference type="KEGG" id="shx:MS3_00003571"/>
<dbReference type="RefSeq" id="XP_035588798.1">
    <property type="nucleotide sequence ID" value="XM_035733134.2"/>
</dbReference>
<dbReference type="AlphaFoldDB" id="A0A6A5DRU6"/>
<dbReference type="InterPro" id="IPR006994">
    <property type="entry name" value="TCF25/Rqc1"/>
</dbReference>
<accession>A0A6A5DRU6</accession>
<dbReference type="GeneID" id="24591490"/>
<gene>
    <name evidence="2" type="primary">TCF25_3</name>
    <name evidence="2" type="ORF">MS3_00003571</name>
</gene>
<proteinExistence type="predicted"/>
<feature type="region of interest" description="Disordered" evidence="1">
    <location>
        <begin position="62"/>
        <end position="88"/>
    </location>
</feature>
<reference evidence="2" key="3">
    <citation type="submission" date="2021-06" db="EMBL/GenBank/DDBJ databases">
        <title>Chromosome-level genome assembly for S. haematobium.</title>
        <authorList>
            <person name="Stroehlein A.J."/>
        </authorList>
    </citation>
    <scope>NUCLEOTIDE SEQUENCE</scope>
</reference>
<dbReference type="GO" id="GO:1990112">
    <property type="term" value="C:RQC complex"/>
    <property type="evidence" value="ECO:0007669"/>
    <property type="project" value="TreeGrafter"/>
</dbReference>